<dbReference type="RefSeq" id="WP_124705485.1">
    <property type="nucleotide sequence ID" value="NZ_BGOW01000026.1"/>
</dbReference>
<name>A0A401JGE3_9PROT</name>
<dbReference type="Gene3D" id="2.40.420.20">
    <property type="match status" value="1"/>
</dbReference>
<accession>A0A401JGE3</accession>
<dbReference type="InterPro" id="IPR058637">
    <property type="entry name" value="YknX-like_C"/>
</dbReference>
<dbReference type="Pfam" id="PF25989">
    <property type="entry name" value="YknX_C"/>
    <property type="match status" value="1"/>
</dbReference>
<evidence type="ECO:0000313" key="4">
    <source>
        <dbReference type="EMBL" id="GBL46700.1"/>
    </source>
</evidence>
<feature type="signal peptide" evidence="2">
    <location>
        <begin position="1"/>
        <end position="19"/>
    </location>
</feature>
<comment type="similarity">
    <text evidence="1">Belongs to the membrane fusion protein (MFP) (TC 8.A.1) family.</text>
</comment>
<dbReference type="GO" id="GO:1990281">
    <property type="term" value="C:efflux pump complex"/>
    <property type="evidence" value="ECO:0007669"/>
    <property type="project" value="TreeGrafter"/>
</dbReference>
<dbReference type="Gene3D" id="2.40.30.170">
    <property type="match status" value="1"/>
</dbReference>
<evidence type="ECO:0000259" key="3">
    <source>
        <dbReference type="Pfam" id="PF25989"/>
    </source>
</evidence>
<dbReference type="EMBL" id="BGOW01000026">
    <property type="protein sequence ID" value="GBL46700.1"/>
    <property type="molecule type" value="Genomic_DNA"/>
</dbReference>
<evidence type="ECO:0000313" key="5">
    <source>
        <dbReference type="Proteomes" id="UP000286806"/>
    </source>
</evidence>
<comment type="caution">
    <text evidence="4">The sequence shown here is derived from an EMBL/GenBank/DDBJ whole genome shotgun (WGS) entry which is preliminary data.</text>
</comment>
<dbReference type="SUPFAM" id="SSF111369">
    <property type="entry name" value="HlyD-like secretion proteins"/>
    <property type="match status" value="1"/>
</dbReference>
<keyword evidence="2" id="KW-0732">Signal</keyword>
<feature type="chain" id="PRO_5019141152" evidence="2">
    <location>
        <begin position="20"/>
        <end position="338"/>
    </location>
</feature>
<dbReference type="InterPro" id="IPR006143">
    <property type="entry name" value="RND_pump_MFP"/>
</dbReference>
<feature type="domain" description="YknX-like C-terminal permuted SH3-like" evidence="3">
    <location>
        <begin position="269"/>
        <end position="334"/>
    </location>
</feature>
<dbReference type="NCBIfam" id="TIGR01730">
    <property type="entry name" value="RND_mfp"/>
    <property type="match status" value="1"/>
</dbReference>
<sequence>MRRELILLGWLLAVSPVWAADPPSVAVQTVVLKQQMMTDTISGYGVVSPDTRSLQNINLPRAGQVVSLLVNAGQVVKKGAPLLEFGTGTDAALSYQQAVVAVRFAAGEVARIEQLVSQQLATQSQLGAAKKSLADAQAALQAQQKMGNGRSLERVAAPFDGVVASISAAQGDRLAAGAPVLQMARDGGQRVVLGVEPEDVTGVHPGQTVSVASVFNDTRQVTGRVTQVFGMVNPQTQFVDVLVDIPHGGLIAGTRVHATIQLGQQPAWVVPRSAVLRDAQGAYLFQVQAGKAHRVNLHTGLEQGGVVAVSGSINTNQPVVSLGNYELQDGMAVRGSGK</sequence>
<protein>
    <submittedName>
        <fullName evidence="4">Membrane fusion protein of RND family multidrug efflux pump</fullName>
    </submittedName>
</protein>
<evidence type="ECO:0000256" key="2">
    <source>
        <dbReference type="SAM" id="SignalP"/>
    </source>
</evidence>
<gene>
    <name evidence="4" type="ORF">SFMTTN_2525</name>
</gene>
<reference evidence="4 5" key="1">
    <citation type="journal article" date="2019" name="Front. Microbiol.">
        <title>Genomes of Neutrophilic Sulfur-Oxidizing Chemolithoautotrophs Representing 9 Proteobacterial Species From 8 Genera.</title>
        <authorList>
            <person name="Watanabe T."/>
            <person name="Kojima H."/>
            <person name="Umezawa K."/>
            <person name="Hori C."/>
            <person name="Takasuka T.E."/>
            <person name="Kato Y."/>
            <person name="Fukui M."/>
        </authorList>
    </citation>
    <scope>NUCLEOTIDE SEQUENCE [LARGE SCALE GENOMIC DNA]</scope>
    <source>
        <strain evidence="4 5">TTN</strain>
    </source>
</reference>
<dbReference type="GO" id="GO:0015562">
    <property type="term" value="F:efflux transmembrane transporter activity"/>
    <property type="evidence" value="ECO:0007669"/>
    <property type="project" value="TreeGrafter"/>
</dbReference>
<organism evidence="4 5">
    <name type="scientific">Sulfuriferula multivorans</name>
    <dbReference type="NCBI Taxonomy" id="1559896"/>
    <lineage>
        <taxon>Bacteria</taxon>
        <taxon>Pseudomonadati</taxon>
        <taxon>Pseudomonadota</taxon>
        <taxon>Betaproteobacteria</taxon>
        <taxon>Nitrosomonadales</taxon>
        <taxon>Sulfuricellaceae</taxon>
        <taxon>Sulfuriferula</taxon>
    </lineage>
</organism>
<keyword evidence="5" id="KW-1185">Reference proteome</keyword>
<evidence type="ECO:0000256" key="1">
    <source>
        <dbReference type="ARBA" id="ARBA00009477"/>
    </source>
</evidence>
<dbReference type="Proteomes" id="UP000286806">
    <property type="component" value="Unassembled WGS sequence"/>
</dbReference>
<dbReference type="Gene3D" id="2.40.50.100">
    <property type="match status" value="1"/>
</dbReference>
<proteinExistence type="inferred from homology"/>
<dbReference type="OrthoDB" id="9784484at2"/>
<dbReference type="AlphaFoldDB" id="A0A401JGE3"/>
<dbReference type="PANTHER" id="PTHR30469">
    <property type="entry name" value="MULTIDRUG RESISTANCE PROTEIN MDTA"/>
    <property type="match status" value="1"/>
</dbReference>
<dbReference type="PANTHER" id="PTHR30469:SF15">
    <property type="entry name" value="HLYD FAMILY OF SECRETION PROTEINS"/>
    <property type="match status" value="1"/>
</dbReference>